<reference evidence="1 2" key="1">
    <citation type="submission" date="2011-11" db="EMBL/GenBank/DDBJ databases">
        <title>The Genome Sequence of Fusarium oxysporum PHW815.</title>
        <authorList>
            <consortium name="The Broad Institute Genome Sequencing Platform"/>
            <person name="Ma L.-J."/>
            <person name="Gale L.R."/>
            <person name="Schwartz D.C."/>
            <person name="Zhou S."/>
            <person name="Corby-Kistler H."/>
            <person name="Young S.K."/>
            <person name="Zeng Q."/>
            <person name="Gargeya S."/>
            <person name="Fitzgerald M."/>
            <person name="Haas B."/>
            <person name="Abouelleil A."/>
            <person name="Alvarado L."/>
            <person name="Arachchi H.M."/>
            <person name="Berlin A."/>
            <person name="Brown A."/>
            <person name="Chapman S.B."/>
            <person name="Chen Z."/>
            <person name="Dunbar C."/>
            <person name="Freedman E."/>
            <person name="Gearin G."/>
            <person name="Goldberg J."/>
            <person name="Griggs A."/>
            <person name="Gujja S."/>
            <person name="Heiman D."/>
            <person name="Howarth C."/>
            <person name="Larson L."/>
            <person name="Lui A."/>
            <person name="MacDonald P.J.P."/>
            <person name="Montmayeur A."/>
            <person name="Murphy C."/>
            <person name="Neiman D."/>
            <person name="Pearson M."/>
            <person name="Priest M."/>
            <person name="Roberts A."/>
            <person name="Saif S."/>
            <person name="Shea T."/>
            <person name="Shenoy N."/>
            <person name="Sisk P."/>
            <person name="Stolte C."/>
            <person name="Sykes S."/>
            <person name="Wortman J."/>
            <person name="Nusbaum C."/>
            <person name="Birren B."/>
        </authorList>
    </citation>
    <scope>NUCLEOTIDE SEQUENCE [LARGE SCALE GENOMIC DNA]</scope>
    <source>
        <strain evidence="1 2">54005</strain>
    </source>
</reference>
<evidence type="ECO:0000313" key="1">
    <source>
        <dbReference type="EMBL" id="EXK80644.1"/>
    </source>
</evidence>
<keyword evidence="2" id="KW-1185">Reference proteome</keyword>
<dbReference type="AlphaFoldDB" id="X0BQ93"/>
<accession>X0BQ93</accession>
<evidence type="ECO:0008006" key="3">
    <source>
        <dbReference type="Google" id="ProtNLM"/>
    </source>
</evidence>
<dbReference type="EMBL" id="JH658439">
    <property type="protein sequence ID" value="EXK80644.1"/>
    <property type="molecule type" value="Genomic_DNA"/>
</dbReference>
<name>X0BQ93_FUSOX</name>
<organism evidence="1 2">
    <name type="scientific">Fusarium oxysporum f. sp. raphani 54005</name>
    <dbReference type="NCBI Taxonomy" id="1089458"/>
    <lineage>
        <taxon>Eukaryota</taxon>
        <taxon>Fungi</taxon>
        <taxon>Dikarya</taxon>
        <taxon>Ascomycota</taxon>
        <taxon>Pezizomycotina</taxon>
        <taxon>Sordariomycetes</taxon>
        <taxon>Hypocreomycetidae</taxon>
        <taxon>Hypocreales</taxon>
        <taxon>Nectriaceae</taxon>
        <taxon>Fusarium</taxon>
        <taxon>Fusarium oxysporum species complex</taxon>
    </lineage>
</organism>
<proteinExistence type="predicted"/>
<dbReference type="Proteomes" id="UP000030663">
    <property type="component" value="Unassembled WGS sequence"/>
</dbReference>
<gene>
    <name evidence="1" type="ORF">FOQG_14850</name>
</gene>
<protein>
    <recommendedName>
        <fullName evidence="3">Isopenicillin N synthase-like Fe(2+) 2OG dioxygenase domain-containing protein</fullName>
    </recommendedName>
</protein>
<sequence length="145" mass="16159">MNCYARSEEESKKLGGTLFNFSQVSNTLTFEQFQSNGGDGFLKSSIHRVVASPKDKAYINRLGALYIVREEDDTDLVPIQISLVLCEHGLLDYNVLTADGKPLKAGEWVKQRVIKSLGSLSTAKDDNEEHDVEILEGGVKVKYYD</sequence>
<dbReference type="HOGENOM" id="CLU_1786952_0_0_1"/>
<evidence type="ECO:0000313" key="2">
    <source>
        <dbReference type="Proteomes" id="UP000030663"/>
    </source>
</evidence>